<proteinExistence type="predicted"/>
<evidence type="ECO:0000313" key="2">
    <source>
        <dbReference type="Proteomes" id="UP000198538"/>
    </source>
</evidence>
<evidence type="ECO:0000313" key="1">
    <source>
        <dbReference type="EMBL" id="SCY91788.1"/>
    </source>
</evidence>
<dbReference type="RefSeq" id="WP_090922347.1">
    <property type="nucleotide sequence ID" value="NZ_FMVM01000012.1"/>
</dbReference>
<gene>
    <name evidence="1" type="ORF">SAMN05720606_11224</name>
</gene>
<organism evidence="1 2">
    <name type="scientific">Paenibacillus polysaccharolyticus</name>
    <dbReference type="NCBI Taxonomy" id="582692"/>
    <lineage>
        <taxon>Bacteria</taxon>
        <taxon>Bacillati</taxon>
        <taxon>Bacillota</taxon>
        <taxon>Bacilli</taxon>
        <taxon>Bacillales</taxon>
        <taxon>Paenibacillaceae</taxon>
        <taxon>Paenibacillus</taxon>
    </lineage>
</organism>
<dbReference type="AlphaFoldDB" id="A0A1G5JVI9"/>
<reference evidence="2" key="1">
    <citation type="submission" date="2016-10" db="EMBL/GenBank/DDBJ databases">
        <authorList>
            <person name="Varghese N."/>
            <person name="Submissions S."/>
        </authorList>
    </citation>
    <scope>NUCLEOTIDE SEQUENCE [LARGE SCALE GENOMIC DNA]</scope>
    <source>
        <strain evidence="2">BL9</strain>
    </source>
</reference>
<keyword evidence="2" id="KW-1185">Reference proteome</keyword>
<sequence>MAVPKRYSWVSTITEFANNVEAQMSGDAWWEVKKYATAAVTGGGNWGNVVFTNLMDRSLAFTVAIQSGNGATIRWGILNNSTPKADVHLDSPDKQMTDTPFTSGANNTNTTYKWTVFTTINGIFVHGEYQNNTTYAYPIRIYMGRLNPLEQEDPAIANDFVGIFTHMPSNISNANSATYGDYNVGRGIVRKSRNGTKYEYYNFTTDAQLTSPGVGGRYYVNPFMVFNPSEGVRGQFADVHTACFKDASQHPDGSILDLGENKYYVFHVVDQPMPYNGNYTLWYTSLGNARYSVPCFFGSNNVMGGQRVILFKI</sequence>
<dbReference type="EMBL" id="FMVM01000012">
    <property type="protein sequence ID" value="SCY91788.1"/>
    <property type="molecule type" value="Genomic_DNA"/>
</dbReference>
<dbReference type="STRING" id="582692.SAMN05720606_11224"/>
<name>A0A1G5JVI9_9BACL</name>
<accession>A0A1G5JVI9</accession>
<protein>
    <submittedName>
        <fullName evidence="1">Uncharacterized protein</fullName>
    </submittedName>
</protein>
<dbReference type="Proteomes" id="UP000198538">
    <property type="component" value="Unassembled WGS sequence"/>
</dbReference>